<reference evidence="2 3" key="1">
    <citation type="journal article" date="2015" name="Antonie Van Leeuwenhoek">
        <title>Oceanobacillus bengalensis sp. nov., a bacterium isolated from seawater of the Bay of Bengal.</title>
        <authorList>
            <person name="Yongchang O."/>
            <person name="Xiang W."/>
            <person name="Wang G."/>
        </authorList>
    </citation>
    <scope>NUCLEOTIDE SEQUENCE [LARGE SCALE GENOMIC DNA]</scope>
    <source>
        <strain evidence="2 3">MCCC 1K00260</strain>
    </source>
</reference>
<feature type="domain" description="Magnesium chelatase ChlI-like catalytic" evidence="1">
    <location>
        <begin position="21"/>
        <end position="51"/>
    </location>
</feature>
<dbReference type="Proteomes" id="UP000281813">
    <property type="component" value="Unassembled WGS sequence"/>
</dbReference>
<accession>A0A494YSU5</accession>
<protein>
    <recommendedName>
        <fullName evidence="1">Magnesium chelatase ChlI-like catalytic domain-containing protein</fullName>
    </recommendedName>
</protein>
<dbReference type="Gene3D" id="3.40.50.300">
    <property type="entry name" value="P-loop containing nucleotide triphosphate hydrolases"/>
    <property type="match status" value="1"/>
</dbReference>
<proteinExistence type="predicted"/>
<dbReference type="OrthoDB" id="9813147at2"/>
<name>A0A494YSU5_9BACI</name>
<sequence length="60" mass="7188">MFLCLDLLVVERVCFQKHFLLSGEVSLAHYWVLFLDEMAEFPKRTLDMLRQANGYRESYD</sequence>
<dbReference type="EMBL" id="RBZO01000035">
    <property type="protein sequence ID" value="RKQ13187.1"/>
    <property type="molecule type" value="Genomic_DNA"/>
</dbReference>
<dbReference type="GO" id="GO:0005524">
    <property type="term" value="F:ATP binding"/>
    <property type="evidence" value="ECO:0007669"/>
    <property type="project" value="InterPro"/>
</dbReference>
<keyword evidence="3" id="KW-1185">Reference proteome</keyword>
<organism evidence="2 3">
    <name type="scientific">Oceanobacillus bengalensis</name>
    <dbReference type="NCBI Taxonomy" id="1435466"/>
    <lineage>
        <taxon>Bacteria</taxon>
        <taxon>Bacillati</taxon>
        <taxon>Bacillota</taxon>
        <taxon>Bacilli</taxon>
        <taxon>Bacillales</taxon>
        <taxon>Bacillaceae</taxon>
        <taxon>Oceanobacillus</taxon>
    </lineage>
</organism>
<evidence type="ECO:0000313" key="2">
    <source>
        <dbReference type="EMBL" id="RKQ13187.1"/>
    </source>
</evidence>
<dbReference type="AlphaFoldDB" id="A0A494YSU5"/>
<dbReference type="RefSeq" id="WP_121133918.1">
    <property type="nucleotide sequence ID" value="NZ_JBHUFK010000035.1"/>
</dbReference>
<gene>
    <name evidence="2" type="ORF">D8M05_16945</name>
</gene>
<dbReference type="Pfam" id="PF01078">
    <property type="entry name" value="Mg_chelatase"/>
    <property type="match status" value="1"/>
</dbReference>
<dbReference type="InterPro" id="IPR000523">
    <property type="entry name" value="Mg_chelatse_chII-like_cat_dom"/>
</dbReference>
<evidence type="ECO:0000259" key="1">
    <source>
        <dbReference type="Pfam" id="PF01078"/>
    </source>
</evidence>
<evidence type="ECO:0000313" key="3">
    <source>
        <dbReference type="Proteomes" id="UP000281813"/>
    </source>
</evidence>
<dbReference type="InterPro" id="IPR027417">
    <property type="entry name" value="P-loop_NTPase"/>
</dbReference>
<comment type="caution">
    <text evidence="2">The sequence shown here is derived from an EMBL/GenBank/DDBJ whole genome shotgun (WGS) entry which is preliminary data.</text>
</comment>